<comment type="function">
    <text evidence="12">DNA-dependent RNA polymerase (RNAP) catalyzes the transcription of DNA into RNA using the four ribonucleoside triphosphates as substrates. The Rpo2 subunit (Rpo2N and Rpo2C in this organism) is implicated in DNA promoter recognition and in nucleotide binding.</text>
</comment>
<dbReference type="InterPro" id="IPR037034">
    <property type="entry name" value="RNA_pol_Rpb2_2_sf"/>
</dbReference>
<dbReference type="InterPro" id="IPR007642">
    <property type="entry name" value="RNA_pol_Rpb2_2"/>
</dbReference>
<keyword evidence="7 16" id="KW-0548">Nucleotidyltransferase</keyword>
<evidence type="ECO:0000256" key="7">
    <source>
        <dbReference type="ARBA" id="ARBA00022695"/>
    </source>
</evidence>
<dbReference type="FunFam" id="3.90.1800.10:FF:000002">
    <property type="entry name" value="DNA-directed RNA polymerase subunit beta"/>
    <property type="match status" value="1"/>
</dbReference>
<feature type="domain" description="RNA polymerase Rpb2" evidence="19">
    <location>
        <begin position="170"/>
        <end position="343"/>
    </location>
</feature>
<keyword evidence="9" id="KW-0862">Zinc</keyword>
<dbReference type="FunFam" id="2.40.270.10:FF:000011">
    <property type="entry name" value="DNA-directed RNA polymerase subunit beta"/>
    <property type="match status" value="1"/>
</dbReference>
<evidence type="ECO:0000256" key="11">
    <source>
        <dbReference type="ARBA" id="ARBA00023163"/>
    </source>
</evidence>
<dbReference type="CDD" id="cd00653">
    <property type="entry name" value="RNA_pol_B_RPB2"/>
    <property type="match status" value="1"/>
</dbReference>
<dbReference type="InterPro" id="IPR007647">
    <property type="entry name" value="RNA_pol_Rpb2_5"/>
</dbReference>
<dbReference type="InterPro" id="IPR007644">
    <property type="entry name" value="RNA_pol_bsu_protrusion"/>
</dbReference>
<dbReference type="Pfam" id="PF04561">
    <property type="entry name" value="RNA_pol_Rpb2_2"/>
    <property type="match status" value="1"/>
</dbReference>
<dbReference type="InterPro" id="IPR014724">
    <property type="entry name" value="RNA_pol_RPB2_OB-fold"/>
</dbReference>
<comment type="catalytic activity">
    <reaction evidence="14 16">
        <text>RNA(n) + a ribonucleoside 5'-triphosphate = RNA(n+1) + diphosphate</text>
        <dbReference type="Rhea" id="RHEA:21248"/>
        <dbReference type="Rhea" id="RHEA-COMP:14527"/>
        <dbReference type="Rhea" id="RHEA-COMP:17342"/>
        <dbReference type="ChEBI" id="CHEBI:33019"/>
        <dbReference type="ChEBI" id="CHEBI:61557"/>
        <dbReference type="ChEBI" id="CHEBI:140395"/>
        <dbReference type="EC" id="2.7.7.6"/>
    </reaction>
</comment>
<dbReference type="Gene3D" id="3.90.1800.10">
    <property type="entry name" value="RNA polymerase alpha subunit dimerisation domain"/>
    <property type="match status" value="1"/>
</dbReference>
<dbReference type="SUPFAM" id="SSF64484">
    <property type="entry name" value="beta and beta-prime subunits of DNA dependent RNA-polymerase"/>
    <property type="match status" value="1"/>
</dbReference>
<dbReference type="Pfam" id="PF04565">
    <property type="entry name" value="RNA_pol_Rpb2_3"/>
    <property type="match status" value="1"/>
</dbReference>
<evidence type="ECO:0000256" key="12">
    <source>
        <dbReference type="ARBA" id="ARBA00025096"/>
    </source>
</evidence>
<name>A0A7K4MFW1_9ARCH</name>
<dbReference type="InterPro" id="IPR015712">
    <property type="entry name" value="DNA-dir_RNA_pol_su2"/>
</dbReference>
<dbReference type="NCBIfam" id="NF007175">
    <property type="entry name" value="PRK09606.1"/>
    <property type="match status" value="1"/>
</dbReference>
<keyword evidence="11 16" id="KW-0804">Transcription</keyword>
<dbReference type="Proteomes" id="UP000563820">
    <property type="component" value="Unassembled WGS sequence"/>
</dbReference>
<reference evidence="24 25" key="1">
    <citation type="journal article" date="2019" name="Environ. Microbiol.">
        <title>Genomics insights into ecotype formation of ammonia-oxidizing archaea in the deep ocean.</title>
        <authorList>
            <person name="Wang Y."/>
            <person name="Huang J.M."/>
            <person name="Cui G.J."/>
            <person name="Nunoura T."/>
            <person name="Takaki Y."/>
            <person name="Li W.L."/>
            <person name="Li J."/>
            <person name="Gao Z.M."/>
            <person name="Takai K."/>
            <person name="Zhang A.Q."/>
            <person name="Stepanauskas R."/>
        </authorList>
    </citation>
    <scope>NUCLEOTIDE SEQUENCE [LARGE SCALE GENOMIC DNA]</scope>
    <source>
        <strain evidence="24 25">T1L11</strain>
    </source>
</reference>
<evidence type="ECO:0000259" key="17">
    <source>
        <dbReference type="Pfam" id="PF00562"/>
    </source>
</evidence>
<dbReference type="GO" id="GO:0005737">
    <property type="term" value="C:cytoplasm"/>
    <property type="evidence" value="ECO:0007669"/>
    <property type="project" value="UniProtKB-SubCell"/>
</dbReference>
<dbReference type="InterPro" id="IPR037033">
    <property type="entry name" value="DNA-dir_RNAP_su2_hyb_sf"/>
</dbReference>
<evidence type="ECO:0000256" key="1">
    <source>
        <dbReference type="ARBA" id="ARBA00001947"/>
    </source>
</evidence>
<evidence type="ECO:0000256" key="13">
    <source>
        <dbReference type="ARBA" id="ARBA00025838"/>
    </source>
</evidence>
<organism evidence="24 25">
    <name type="scientific">Marine Group I thaumarchaeote</name>
    <dbReference type="NCBI Taxonomy" id="2511932"/>
    <lineage>
        <taxon>Archaea</taxon>
        <taxon>Nitrososphaerota</taxon>
        <taxon>Marine Group I</taxon>
    </lineage>
</organism>
<dbReference type="NCBIfam" id="TIGR03670">
    <property type="entry name" value="rpoB_arch"/>
    <property type="match status" value="1"/>
</dbReference>
<dbReference type="GO" id="GO:0000428">
    <property type="term" value="C:DNA-directed RNA polymerase complex"/>
    <property type="evidence" value="ECO:0007669"/>
    <property type="project" value="UniProtKB-KW"/>
</dbReference>
<dbReference type="InterPro" id="IPR007646">
    <property type="entry name" value="RNA_pol_Rpb2_4"/>
</dbReference>
<dbReference type="GO" id="GO:0008270">
    <property type="term" value="F:zinc ion binding"/>
    <property type="evidence" value="ECO:0007669"/>
    <property type="project" value="InterPro"/>
</dbReference>
<evidence type="ECO:0000313" key="24">
    <source>
        <dbReference type="EMBL" id="NWJ28099.1"/>
    </source>
</evidence>
<protein>
    <recommendedName>
        <fullName evidence="16">DNA-directed RNA polymerase subunit beta</fullName>
        <ecNumber evidence="16">2.7.7.6</ecNumber>
    </recommendedName>
</protein>
<evidence type="ECO:0000256" key="4">
    <source>
        <dbReference type="ARBA" id="ARBA00022478"/>
    </source>
</evidence>
<dbReference type="Gene3D" id="2.40.270.10">
    <property type="entry name" value="DNA-directed RNA polymerase, subunit 2, domain 6"/>
    <property type="match status" value="1"/>
</dbReference>
<evidence type="ECO:0000256" key="3">
    <source>
        <dbReference type="ARBA" id="ARBA00006835"/>
    </source>
</evidence>
<evidence type="ECO:0000256" key="15">
    <source>
        <dbReference type="RuleBase" id="RU000434"/>
    </source>
</evidence>
<dbReference type="GO" id="GO:0032549">
    <property type="term" value="F:ribonucleoside binding"/>
    <property type="evidence" value="ECO:0007669"/>
    <property type="project" value="InterPro"/>
</dbReference>
<dbReference type="InterPro" id="IPR007120">
    <property type="entry name" value="DNA-dir_RNAP_su2_dom"/>
</dbReference>
<sequence>MVHPSIKRWPVIQDILKREGIARQHLNSFDEFLERGLQSIINEVEKIDIENSEYPYKIQLGKVKLQQPRMMELDGSITHISPAEARLRNVSYSAPVMLEASVVEDGKTLESRFVHIGDVPVMAKSNACILHNFSTQKLIEHGEDPKDPGGYFIINGSERVIVGLEDLSYNKIIVDRETVGGNIVFKAKVYSSIVGYRAKLELVMKNDGLIVARIPGSPVDIPVVTLMRALGLESDREIAAVVSLVDEIQDELEGSFEKAGDVPTSKDAIVYISKRIAPGMLEEFQIKRAETLLDWGLLPHLGKHPENRKEKAQFLGEAACKLLELKLGWINPDDKDHYGNKVIKFAGQMLADLFRTAFRNLVRDMKYQLERSGQKRGINAVAAAIRPGIITDKLNNAIATGNWGRGRVGVTQLLDRTNYLSTISHLRRIQSPLSRTQPNFQARDLHATHFGRICPSETPEGSNCGLVKNLALSGIISVYVPSEEIIEKLYDLGTVHFFDAKEDLKKDGTRIFVDGRLIGYYKDGEELAESLRNLRRNSKIHSHVGVSFHRSDVEVATKRLYVNCNAGRVLRPLIIIKNNKPLLTQELLDKITKKLLSWTDLLRMGVLEMIDANEEENCYVTLDDKDTKKYTHLEVFPPAILGAGASIIPYPEHNQSPRNTYESAMAKQSLGFSTPMMNTSTYVRQHFMLYPQTPIVNTKAMKLLGLEERPAGQNCIVAVLPFDGYNIEDAIVLSQASVDRGLGRSFFYRIYDAEAKQYPGGMRDNFEIPNAEDNIRGYKGERAYRLLEEDGVVASESTIKGGDILIGKTSPPRFMEEYREFESTGPYRRDTSVGVRPSETGVVDTVVMTQSNEGGKMYKVRARDMRIPEIGDKFASRHGQKGVLGILAKAEDLPYTAEGMSPDVLINPHAFPSRMTVGMMMESICGKAAAFRGKRFDGSAFVGEKMDEVKPVMDAHGFKYSGKEIMYDGRTGKSFPVEVFIGIVYYQKLHHMVADKIHARARGQVQMLTKQPTEGRARGGGLRFGEMERDCLIAYGASMILKDRLLDESDKSDIFVCERCGLVAYHDVKQRKYVCRVCGDKAKVSSVSVAYAFKLLLQEMQSLNITPRLLIKEKV</sequence>
<dbReference type="GO" id="GO:0003677">
    <property type="term" value="F:DNA binding"/>
    <property type="evidence" value="ECO:0007669"/>
    <property type="project" value="UniProtKB-KW"/>
</dbReference>
<evidence type="ECO:0000256" key="5">
    <source>
        <dbReference type="ARBA" id="ARBA00022490"/>
    </source>
</evidence>
<proteinExistence type="inferred from homology"/>
<evidence type="ECO:0000259" key="23">
    <source>
        <dbReference type="Pfam" id="PF04567"/>
    </source>
</evidence>
<dbReference type="InterPro" id="IPR007121">
    <property type="entry name" value="RNA_pol_bsu_CS"/>
</dbReference>
<evidence type="ECO:0000256" key="8">
    <source>
        <dbReference type="ARBA" id="ARBA00022723"/>
    </source>
</evidence>
<evidence type="ECO:0000259" key="20">
    <source>
        <dbReference type="Pfam" id="PF04563"/>
    </source>
</evidence>
<evidence type="ECO:0000313" key="25">
    <source>
        <dbReference type="Proteomes" id="UP000563820"/>
    </source>
</evidence>
<dbReference type="GO" id="GO:0003899">
    <property type="term" value="F:DNA-directed RNA polymerase activity"/>
    <property type="evidence" value="ECO:0007669"/>
    <property type="project" value="UniProtKB-EC"/>
</dbReference>
<evidence type="ECO:0000259" key="22">
    <source>
        <dbReference type="Pfam" id="PF04566"/>
    </source>
</evidence>
<evidence type="ECO:0000259" key="21">
    <source>
        <dbReference type="Pfam" id="PF04565"/>
    </source>
</evidence>
<dbReference type="InterPro" id="IPR007645">
    <property type="entry name" value="RNA_pol_Rpb2_3"/>
</dbReference>
<feature type="domain" description="RNA polymerase beta subunit protrusion" evidence="20">
    <location>
        <begin position="21"/>
        <end position="391"/>
    </location>
</feature>
<evidence type="ECO:0000256" key="9">
    <source>
        <dbReference type="ARBA" id="ARBA00022833"/>
    </source>
</evidence>
<dbReference type="InterPro" id="IPR019969">
    <property type="entry name" value="RNAP_Rpo2"/>
</dbReference>
<keyword evidence="10" id="KW-0238">DNA-binding</keyword>
<dbReference type="EC" id="2.7.7.6" evidence="16"/>
<dbReference type="EMBL" id="JACATE010000002">
    <property type="protein sequence ID" value="NWJ28099.1"/>
    <property type="molecule type" value="Genomic_DNA"/>
</dbReference>
<feature type="domain" description="RNA polymerase Rpb2" evidence="23">
    <location>
        <begin position="598"/>
        <end position="630"/>
    </location>
</feature>
<dbReference type="Gene3D" id="2.40.50.150">
    <property type="match status" value="1"/>
</dbReference>
<evidence type="ECO:0000256" key="2">
    <source>
        <dbReference type="ARBA" id="ARBA00004496"/>
    </source>
</evidence>
<evidence type="ECO:0000256" key="10">
    <source>
        <dbReference type="ARBA" id="ARBA00023125"/>
    </source>
</evidence>
<dbReference type="Pfam" id="PF00562">
    <property type="entry name" value="RNA_pol_Rpb2_6"/>
    <property type="match status" value="1"/>
</dbReference>
<keyword evidence="4 16" id="KW-0240">DNA-directed RNA polymerase</keyword>
<feature type="domain" description="RNA polymerase Rpb2" evidence="18">
    <location>
        <begin position="1020"/>
        <end position="1110"/>
    </location>
</feature>
<feature type="domain" description="DNA-directed RNA polymerase subunit 2 hybrid-binding" evidence="17">
    <location>
        <begin position="645"/>
        <end position="1018"/>
    </location>
</feature>
<comment type="caution">
    <text evidence="24">The sequence shown here is derived from an EMBL/GenBank/DDBJ whole genome shotgun (WGS) entry which is preliminary data.</text>
</comment>
<dbReference type="GO" id="GO:0006351">
    <property type="term" value="P:DNA-templated transcription"/>
    <property type="evidence" value="ECO:0007669"/>
    <property type="project" value="InterPro"/>
</dbReference>
<accession>A0A7K4MFW1</accession>
<feature type="domain" description="RNA polymerase Rpb2" evidence="22">
    <location>
        <begin position="511"/>
        <end position="577"/>
    </location>
</feature>
<keyword evidence="6 16" id="KW-0808">Transferase</keyword>
<dbReference type="AlphaFoldDB" id="A0A7K4MFW1"/>
<evidence type="ECO:0000259" key="18">
    <source>
        <dbReference type="Pfam" id="PF04560"/>
    </source>
</evidence>
<comment type="subunit">
    <text evidence="13">Part of the RNA polymerase complex.</text>
</comment>
<dbReference type="PANTHER" id="PTHR20856">
    <property type="entry name" value="DNA-DIRECTED RNA POLYMERASE I SUBUNIT 2"/>
    <property type="match status" value="1"/>
</dbReference>
<feature type="domain" description="RNA polymerase Rpb2" evidence="21">
    <location>
        <begin position="412"/>
        <end position="473"/>
    </location>
</feature>
<keyword evidence="5" id="KW-0963">Cytoplasm</keyword>
<dbReference type="Pfam" id="PF04563">
    <property type="entry name" value="RNA_pol_Rpb2_1"/>
    <property type="match status" value="1"/>
</dbReference>
<comment type="subcellular location">
    <subcellularLocation>
        <location evidence="2">Cytoplasm</location>
    </subcellularLocation>
</comment>
<dbReference type="PROSITE" id="PS01166">
    <property type="entry name" value="RNA_POL_BETA"/>
    <property type="match status" value="1"/>
</dbReference>
<dbReference type="NCBIfam" id="NF006335">
    <property type="entry name" value="PRK08565.1"/>
    <property type="match status" value="1"/>
</dbReference>
<dbReference type="InterPro" id="IPR007641">
    <property type="entry name" value="RNA_pol_Rpb2_7"/>
</dbReference>
<keyword evidence="8" id="KW-0479">Metal-binding</keyword>
<comment type="function">
    <text evidence="16">DNA-dependent RNA polymerase catalyzes the transcription of DNA into RNA using the four ribonucleoside triphosphates as substrates.</text>
</comment>
<evidence type="ECO:0000256" key="14">
    <source>
        <dbReference type="ARBA" id="ARBA00048552"/>
    </source>
</evidence>
<dbReference type="Gene3D" id="3.90.1110.10">
    <property type="entry name" value="RNA polymerase Rpb2, domain 2"/>
    <property type="match status" value="1"/>
</dbReference>
<dbReference type="Gene3D" id="3.90.1100.10">
    <property type="match status" value="2"/>
</dbReference>
<evidence type="ECO:0000256" key="6">
    <source>
        <dbReference type="ARBA" id="ARBA00022679"/>
    </source>
</evidence>
<comment type="similarity">
    <text evidence="3 15">Belongs to the RNA polymerase beta chain family.</text>
</comment>
<dbReference type="Pfam" id="PF04567">
    <property type="entry name" value="RNA_pol_Rpb2_5"/>
    <property type="match status" value="1"/>
</dbReference>
<dbReference type="Pfam" id="PF04560">
    <property type="entry name" value="RNA_pol_Rpb2_7"/>
    <property type="match status" value="1"/>
</dbReference>
<gene>
    <name evidence="24" type="ORF">HX848_01665</name>
</gene>
<comment type="cofactor">
    <cofactor evidence="1">
        <name>Zn(2+)</name>
        <dbReference type="ChEBI" id="CHEBI:29105"/>
    </cofactor>
</comment>
<evidence type="ECO:0000259" key="19">
    <source>
        <dbReference type="Pfam" id="PF04561"/>
    </source>
</evidence>
<dbReference type="Pfam" id="PF04566">
    <property type="entry name" value="RNA_pol_Rpb2_4"/>
    <property type="match status" value="1"/>
</dbReference>
<evidence type="ECO:0000256" key="16">
    <source>
        <dbReference type="RuleBase" id="RU363031"/>
    </source>
</evidence>